<feature type="transmembrane region" description="Helical" evidence="2">
    <location>
        <begin position="52"/>
        <end position="69"/>
    </location>
</feature>
<dbReference type="Proteomes" id="UP000622604">
    <property type="component" value="Unassembled WGS sequence"/>
</dbReference>
<protein>
    <submittedName>
        <fullName evidence="3">Uncharacterized protein</fullName>
    </submittedName>
</protein>
<feature type="region of interest" description="Disordered" evidence="1">
    <location>
        <begin position="1"/>
        <end position="38"/>
    </location>
</feature>
<evidence type="ECO:0000313" key="3">
    <source>
        <dbReference type="EMBL" id="GGZ82721.1"/>
    </source>
</evidence>
<evidence type="ECO:0000313" key="4">
    <source>
        <dbReference type="Proteomes" id="UP000622604"/>
    </source>
</evidence>
<keyword evidence="2" id="KW-0812">Transmembrane</keyword>
<organism evidence="3 4">
    <name type="scientific">Paraglaciecola chathamensis</name>
    <dbReference type="NCBI Taxonomy" id="368405"/>
    <lineage>
        <taxon>Bacteria</taxon>
        <taxon>Pseudomonadati</taxon>
        <taxon>Pseudomonadota</taxon>
        <taxon>Gammaproteobacteria</taxon>
        <taxon>Alteromonadales</taxon>
        <taxon>Alteromonadaceae</taxon>
        <taxon>Paraglaciecola</taxon>
    </lineage>
</organism>
<dbReference type="EMBL" id="BMZC01000022">
    <property type="protein sequence ID" value="GGZ82721.1"/>
    <property type="molecule type" value="Genomic_DNA"/>
</dbReference>
<reference evidence="3" key="2">
    <citation type="submission" date="2020-09" db="EMBL/GenBank/DDBJ databases">
        <authorList>
            <person name="Sun Q."/>
            <person name="Kim S."/>
        </authorList>
    </citation>
    <scope>NUCLEOTIDE SEQUENCE</scope>
    <source>
        <strain evidence="3">KCTC 32337</strain>
    </source>
</reference>
<keyword evidence="2" id="KW-1133">Transmembrane helix</keyword>
<dbReference type="AlphaFoldDB" id="A0A8H9IIA1"/>
<name>A0A8H9IIA1_9ALTE</name>
<evidence type="ECO:0000256" key="2">
    <source>
        <dbReference type="SAM" id="Phobius"/>
    </source>
</evidence>
<sequence>MTAKQNNYDELDVFVEEESEPEPTFEAGESESTLDVDNGQAVPSQRKFKLKYILLSSVLLSVGVAAVFLDSNDISKLVSSVNIPSLSSGDVKSDLWNTKLNEVISQSQNQYSDLGVQLNQVSSTVKEFDVYKDQALSAYEVAKQNGLVINILLSRLDAIESSISELQTKPEASSVGINKEYQGQVSVLKAHIGRLTDQMTGLKASMQNNQSSIEAIQKAQLEKQLEIEEQAKVEQRIKQEAKQPKPVTLKAPWELMAADYRKKVAMLYNPITKQKLTVSLQSKIPNCGAVSDIVEASKSVVTPDCIIRRG</sequence>
<keyword evidence="2" id="KW-0472">Membrane</keyword>
<accession>A0A8H9IIA1</accession>
<comment type="caution">
    <text evidence="3">The sequence shown here is derived from an EMBL/GenBank/DDBJ whole genome shotgun (WGS) entry which is preliminary data.</text>
</comment>
<reference evidence="3" key="1">
    <citation type="journal article" date="2014" name="Int. J. Syst. Evol. Microbiol.">
        <title>Complete genome sequence of Corynebacterium casei LMG S-19264T (=DSM 44701T), isolated from a smear-ripened cheese.</title>
        <authorList>
            <consortium name="US DOE Joint Genome Institute (JGI-PGF)"/>
            <person name="Walter F."/>
            <person name="Albersmeier A."/>
            <person name="Kalinowski J."/>
            <person name="Ruckert C."/>
        </authorList>
    </citation>
    <scope>NUCLEOTIDE SEQUENCE</scope>
    <source>
        <strain evidence="3">KCTC 32337</strain>
    </source>
</reference>
<evidence type="ECO:0000256" key="1">
    <source>
        <dbReference type="SAM" id="MobiDB-lite"/>
    </source>
</evidence>
<feature type="compositionally biased region" description="Acidic residues" evidence="1">
    <location>
        <begin position="9"/>
        <end position="34"/>
    </location>
</feature>
<proteinExistence type="predicted"/>
<dbReference type="RefSeq" id="WP_013755156.1">
    <property type="nucleotide sequence ID" value="NZ_BMZC01000022.1"/>
</dbReference>
<gene>
    <name evidence="3" type="ORF">GCM10011274_45540</name>
</gene>